<dbReference type="Gene3D" id="1.10.287.1490">
    <property type="match status" value="1"/>
</dbReference>
<comment type="caution">
    <text evidence="11">The sequence shown here is derived from an EMBL/GenBank/DDBJ whole genome shotgun (WGS) entry which is preliminary data.</text>
</comment>
<dbReference type="AlphaFoldDB" id="A0A9P4MSL9"/>
<keyword evidence="7 10" id="KW-0175">Coiled coil</keyword>
<accession>A0A9P4MSL9</accession>
<evidence type="ECO:0000313" key="12">
    <source>
        <dbReference type="Proteomes" id="UP000799536"/>
    </source>
</evidence>
<evidence type="ECO:0000313" key="11">
    <source>
        <dbReference type="EMBL" id="KAF2198173.1"/>
    </source>
</evidence>
<comment type="similarity">
    <text evidence="2">Belongs to the HAUS1 family.</text>
</comment>
<keyword evidence="9" id="KW-0131">Cell cycle</keyword>
<dbReference type="OrthoDB" id="5372507at2759"/>
<name>A0A9P4MSL9_9PLEO</name>
<keyword evidence="12" id="KW-1185">Reference proteome</keyword>
<dbReference type="GO" id="GO:0005874">
    <property type="term" value="C:microtubule"/>
    <property type="evidence" value="ECO:0007669"/>
    <property type="project" value="UniProtKB-KW"/>
</dbReference>
<evidence type="ECO:0000256" key="1">
    <source>
        <dbReference type="ARBA" id="ARBA00004186"/>
    </source>
</evidence>
<gene>
    <name evidence="11" type="ORF">GQ43DRAFT_401530</name>
</gene>
<proteinExistence type="inferred from homology"/>
<dbReference type="GO" id="GO:0070652">
    <property type="term" value="C:HAUS complex"/>
    <property type="evidence" value="ECO:0007669"/>
    <property type="project" value="InterPro"/>
</dbReference>
<keyword evidence="3" id="KW-0963">Cytoplasm</keyword>
<evidence type="ECO:0000256" key="10">
    <source>
        <dbReference type="SAM" id="Coils"/>
    </source>
</evidence>
<dbReference type="GO" id="GO:0005819">
    <property type="term" value="C:spindle"/>
    <property type="evidence" value="ECO:0007669"/>
    <property type="project" value="UniProtKB-SubCell"/>
</dbReference>
<feature type="coiled-coil region" evidence="10">
    <location>
        <begin position="158"/>
        <end position="287"/>
    </location>
</feature>
<organism evidence="11 12">
    <name type="scientific">Delitschia confertaspora ATCC 74209</name>
    <dbReference type="NCBI Taxonomy" id="1513339"/>
    <lineage>
        <taxon>Eukaryota</taxon>
        <taxon>Fungi</taxon>
        <taxon>Dikarya</taxon>
        <taxon>Ascomycota</taxon>
        <taxon>Pezizomycotina</taxon>
        <taxon>Dothideomycetes</taxon>
        <taxon>Pleosporomycetidae</taxon>
        <taxon>Pleosporales</taxon>
        <taxon>Delitschiaceae</taxon>
        <taxon>Delitschia</taxon>
    </lineage>
</organism>
<evidence type="ECO:0000256" key="7">
    <source>
        <dbReference type="ARBA" id="ARBA00023054"/>
    </source>
</evidence>
<dbReference type="EMBL" id="ML994165">
    <property type="protein sequence ID" value="KAF2198173.1"/>
    <property type="molecule type" value="Genomic_DNA"/>
</dbReference>
<keyword evidence="4" id="KW-0132">Cell division</keyword>
<dbReference type="GO" id="GO:0051301">
    <property type="term" value="P:cell division"/>
    <property type="evidence" value="ECO:0007669"/>
    <property type="project" value="UniProtKB-KW"/>
</dbReference>
<dbReference type="InterPro" id="IPR026243">
    <property type="entry name" value="HAUS1"/>
</dbReference>
<evidence type="ECO:0000256" key="4">
    <source>
        <dbReference type="ARBA" id="ARBA00022618"/>
    </source>
</evidence>
<evidence type="ECO:0000256" key="3">
    <source>
        <dbReference type="ARBA" id="ARBA00022490"/>
    </source>
</evidence>
<comment type="subcellular location">
    <subcellularLocation>
        <location evidence="1">Cytoplasm</location>
        <location evidence="1">Cytoskeleton</location>
        <location evidence="1">Spindle</location>
    </subcellularLocation>
</comment>
<keyword evidence="5" id="KW-0493">Microtubule</keyword>
<evidence type="ECO:0000256" key="5">
    <source>
        <dbReference type="ARBA" id="ARBA00022701"/>
    </source>
</evidence>
<protein>
    <recommendedName>
        <fullName evidence="13">HAUS augmin-like complex subunit 1</fullName>
    </recommendedName>
</protein>
<keyword evidence="8" id="KW-0206">Cytoskeleton</keyword>
<reference evidence="11" key="1">
    <citation type="journal article" date="2020" name="Stud. Mycol.">
        <title>101 Dothideomycetes genomes: a test case for predicting lifestyles and emergence of pathogens.</title>
        <authorList>
            <person name="Haridas S."/>
            <person name="Albert R."/>
            <person name="Binder M."/>
            <person name="Bloem J."/>
            <person name="Labutti K."/>
            <person name="Salamov A."/>
            <person name="Andreopoulos B."/>
            <person name="Baker S."/>
            <person name="Barry K."/>
            <person name="Bills G."/>
            <person name="Bluhm B."/>
            <person name="Cannon C."/>
            <person name="Castanera R."/>
            <person name="Culley D."/>
            <person name="Daum C."/>
            <person name="Ezra D."/>
            <person name="Gonzalez J."/>
            <person name="Henrissat B."/>
            <person name="Kuo A."/>
            <person name="Liang C."/>
            <person name="Lipzen A."/>
            <person name="Lutzoni F."/>
            <person name="Magnuson J."/>
            <person name="Mondo S."/>
            <person name="Nolan M."/>
            <person name="Ohm R."/>
            <person name="Pangilinan J."/>
            <person name="Park H.-J."/>
            <person name="Ramirez L."/>
            <person name="Alfaro M."/>
            <person name="Sun H."/>
            <person name="Tritt A."/>
            <person name="Yoshinaga Y."/>
            <person name="Zwiers L.-H."/>
            <person name="Turgeon B."/>
            <person name="Goodwin S."/>
            <person name="Spatafora J."/>
            <person name="Crous P."/>
            <person name="Grigoriev I."/>
        </authorList>
    </citation>
    <scope>NUCLEOTIDE SEQUENCE</scope>
    <source>
        <strain evidence="11">ATCC 74209</strain>
    </source>
</reference>
<evidence type="ECO:0008006" key="13">
    <source>
        <dbReference type="Google" id="ProtNLM"/>
    </source>
</evidence>
<keyword evidence="6" id="KW-0498">Mitosis</keyword>
<dbReference type="PANTHER" id="PTHR31570:SF1">
    <property type="entry name" value="HAUS AUGMIN-LIKE COMPLEX SUBUNIT 1"/>
    <property type="match status" value="1"/>
</dbReference>
<dbReference type="PANTHER" id="PTHR31570">
    <property type="entry name" value="HAUS AUGMIN-LIKE COMPLEX SUBUNIT 1"/>
    <property type="match status" value="1"/>
</dbReference>
<dbReference type="GO" id="GO:0005829">
    <property type="term" value="C:cytosol"/>
    <property type="evidence" value="ECO:0007669"/>
    <property type="project" value="TreeGrafter"/>
</dbReference>
<dbReference type="Proteomes" id="UP000799536">
    <property type="component" value="Unassembled WGS sequence"/>
</dbReference>
<evidence type="ECO:0000256" key="6">
    <source>
        <dbReference type="ARBA" id="ARBA00022776"/>
    </source>
</evidence>
<dbReference type="Pfam" id="PF25762">
    <property type="entry name" value="HAUS1"/>
    <property type="match status" value="1"/>
</dbReference>
<sequence length="297" mass="33805">MDTTLSPTDLFSPSKARQQRAQAADWAQIDSWLSYKYSGRTIPSFERNDETLKALRALCMANERADEERAIRERLERETLRSLEEREAAKNLEDVKLLETIVSHLSPTGQDSLIALAQTASLLNTSSPDPETLAHTLIHHTITAQNLTNHIHQITTLQKYLSKQLSELRMQLQEFKNNPSFTTPPSLQRQTGEAMRQSKNLKSKIREYEDRLSFLSAQQSKTKDSEIGGAKAVAELLDYQNRLEELSAEVEELEGEMANFANLPADREAARKEVGKLEVELDQLRRRRDGLFEGLVR</sequence>
<evidence type="ECO:0000256" key="2">
    <source>
        <dbReference type="ARBA" id="ARBA00005479"/>
    </source>
</evidence>
<evidence type="ECO:0000256" key="9">
    <source>
        <dbReference type="ARBA" id="ARBA00023306"/>
    </source>
</evidence>
<dbReference type="GO" id="GO:0051225">
    <property type="term" value="P:spindle assembly"/>
    <property type="evidence" value="ECO:0007669"/>
    <property type="project" value="InterPro"/>
</dbReference>
<evidence type="ECO:0000256" key="8">
    <source>
        <dbReference type="ARBA" id="ARBA00023212"/>
    </source>
</evidence>